<name>A0AAE4GE66_9BURK</name>
<comment type="catalytic activity">
    <reaction evidence="4">
        <text>a 2'-deoxycytidine in DNA + S-adenosyl-L-methionine = a 5-methyl-2'-deoxycytidine in DNA + S-adenosyl-L-homocysteine + H(+)</text>
        <dbReference type="Rhea" id="RHEA:13681"/>
        <dbReference type="Rhea" id="RHEA-COMP:11369"/>
        <dbReference type="Rhea" id="RHEA-COMP:11370"/>
        <dbReference type="ChEBI" id="CHEBI:15378"/>
        <dbReference type="ChEBI" id="CHEBI:57856"/>
        <dbReference type="ChEBI" id="CHEBI:59789"/>
        <dbReference type="ChEBI" id="CHEBI:85452"/>
        <dbReference type="ChEBI" id="CHEBI:85454"/>
        <dbReference type="EC" id="2.1.1.37"/>
    </reaction>
</comment>
<organism evidence="6">
    <name type="scientific">Herbaspirillum huttiense subsp. nephrolepidis</name>
    <dbReference type="NCBI Taxonomy" id="3075126"/>
    <lineage>
        <taxon>Bacteria</taxon>
        <taxon>Pseudomonadati</taxon>
        <taxon>Pseudomonadota</taxon>
        <taxon>Betaproteobacteria</taxon>
        <taxon>Burkholderiales</taxon>
        <taxon>Oxalobacteraceae</taxon>
        <taxon>Herbaspirillum</taxon>
    </lineage>
</organism>
<dbReference type="RefSeq" id="WP_310838991.1">
    <property type="nucleotide sequence ID" value="NZ_JAVLSM010000024.1"/>
</dbReference>
<feature type="region of interest" description="Disordered" evidence="5">
    <location>
        <begin position="276"/>
        <end position="351"/>
    </location>
</feature>
<proteinExistence type="predicted"/>
<evidence type="ECO:0000256" key="4">
    <source>
        <dbReference type="ARBA" id="ARBA00047422"/>
    </source>
</evidence>
<dbReference type="GO" id="GO:0032259">
    <property type="term" value="P:methylation"/>
    <property type="evidence" value="ECO:0007669"/>
    <property type="project" value="UniProtKB-KW"/>
</dbReference>
<dbReference type="Gene3D" id="3.40.50.150">
    <property type="entry name" value="Vaccinia Virus protein VP39"/>
    <property type="match status" value="1"/>
</dbReference>
<feature type="compositionally biased region" description="Basic and acidic residues" evidence="5">
    <location>
        <begin position="325"/>
        <end position="339"/>
    </location>
</feature>
<dbReference type="AlphaFoldDB" id="A0AAE4GE66"/>
<accession>A0AAE4GE66</accession>
<dbReference type="SUPFAM" id="SSF53335">
    <property type="entry name" value="S-adenosyl-L-methionine-dependent methyltransferases"/>
    <property type="match status" value="1"/>
</dbReference>
<evidence type="ECO:0000256" key="5">
    <source>
        <dbReference type="SAM" id="MobiDB-lite"/>
    </source>
</evidence>
<dbReference type="Pfam" id="PF00145">
    <property type="entry name" value="DNA_methylase"/>
    <property type="match status" value="1"/>
</dbReference>
<dbReference type="InterPro" id="IPR001525">
    <property type="entry name" value="C5_MeTfrase"/>
</dbReference>
<keyword evidence="2" id="KW-0808">Transferase</keyword>
<evidence type="ECO:0000256" key="2">
    <source>
        <dbReference type="ARBA" id="ARBA00022679"/>
    </source>
</evidence>
<keyword evidence="1 6" id="KW-0489">Methyltransferase</keyword>
<reference evidence="6" key="1">
    <citation type="submission" date="2023-02" db="EMBL/GenBank/DDBJ databases">
        <title>Description of Herbaspirillum huttiense subsp. nephrolepsisexaltata and Herbaspirillum huttiense subsp. lycopersicon.</title>
        <authorList>
            <person name="Poudel M."/>
            <person name="Sharma A."/>
            <person name="Goss E."/>
            <person name="Tapia J.H."/>
            <person name="Harmon C.M."/>
            <person name="Jones J.B."/>
        </authorList>
    </citation>
    <scope>NUCLEOTIDE SEQUENCE</scope>
    <source>
        <strain evidence="6">NC40101</strain>
    </source>
</reference>
<gene>
    <name evidence="6" type="ORF">RJN63_27735</name>
</gene>
<evidence type="ECO:0000256" key="1">
    <source>
        <dbReference type="ARBA" id="ARBA00022603"/>
    </source>
</evidence>
<evidence type="ECO:0000313" key="6">
    <source>
        <dbReference type="EMBL" id="MDT0340652.1"/>
    </source>
</evidence>
<feature type="compositionally biased region" description="Basic and acidic residues" evidence="5">
    <location>
        <begin position="214"/>
        <end position="227"/>
    </location>
</feature>
<dbReference type="GO" id="GO:0003886">
    <property type="term" value="F:DNA (cytosine-5-)-methyltransferase activity"/>
    <property type="evidence" value="ECO:0007669"/>
    <property type="project" value="UniProtKB-EC"/>
</dbReference>
<keyword evidence="3" id="KW-0680">Restriction system</keyword>
<protein>
    <submittedName>
        <fullName evidence="6">DNA cytosine methyltransferase</fullName>
    </submittedName>
</protein>
<dbReference type="EMBL" id="JAVRAA010000025">
    <property type="protein sequence ID" value="MDT0340652.1"/>
    <property type="molecule type" value="Genomic_DNA"/>
</dbReference>
<sequence>MSAYYNEIDPFASAWLRELIKARLIADGEVDTRSIEDVRPDDLRGFDQCHFFAGIGGWSLALRRAGWPDDRPVWTGSCPCQPFSSAGQGAGFNDERHLWPAFHWLIQEHRPPVIAGEQVASKDADPWLDLVQDDLEAVGYAFGAVAFPSAGIGAPHIRDRTYWMACADHGGRLGRWTSKTRHGGDSARFESQRLCDAGRMADAERFGNRAQEQATDHRQPKADRSADRPGGCGVSPGRMAQHHGHGRSPSALAEICDYEPHAKSCSGVGRVDDAHQQRLEGQRRRHKAEGGRIVATGSTTAPGESVWLADDPGIGRGEQRSIAAGRHERGGAQELEQRSRGGSILDLGGPASPTNGFWRDADWLFCRDGKWRPVEPGTFPLAHGVPARVGRLRGYGNAINAEQAALFVEVMAECLP</sequence>
<dbReference type="GO" id="GO:0009307">
    <property type="term" value="P:DNA restriction-modification system"/>
    <property type="evidence" value="ECO:0007669"/>
    <property type="project" value="UniProtKB-KW"/>
</dbReference>
<evidence type="ECO:0000256" key="3">
    <source>
        <dbReference type="ARBA" id="ARBA00022747"/>
    </source>
</evidence>
<feature type="region of interest" description="Disordered" evidence="5">
    <location>
        <begin position="206"/>
        <end position="248"/>
    </location>
</feature>
<comment type="caution">
    <text evidence="6">The sequence shown here is derived from an EMBL/GenBank/DDBJ whole genome shotgun (WGS) entry which is preliminary data.</text>
</comment>
<dbReference type="InterPro" id="IPR029063">
    <property type="entry name" value="SAM-dependent_MTases_sf"/>
</dbReference>